<evidence type="ECO:0000259" key="1">
    <source>
        <dbReference type="PROSITE" id="PS51352"/>
    </source>
</evidence>
<reference evidence="2 3" key="1">
    <citation type="submission" date="2016-12" db="EMBL/GenBank/DDBJ databases">
        <authorList>
            <person name="Song W.-J."/>
            <person name="Kurnit D.M."/>
        </authorList>
    </citation>
    <scope>NUCLEOTIDE SEQUENCE [LARGE SCALE GENOMIC DNA]</scope>
    <source>
        <strain evidence="2 3">IMCC3135</strain>
    </source>
</reference>
<dbReference type="RefSeq" id="WP_088918284.1">
    <property type="nucleotide sequence ID" value="NZ_CP018632.1"/>
</dbReference>
<dbReference type="GO" id="GO:0016491">
    <property type="term" value="F:oxidoreductase activity"/>
    <property type="evidence" value="ECO:0007669"/>
    <property type="project" value="InterPro"/>
</dbReference>
<dbReference type="GO" id="GO:0016209">
    <property type="term" value="F:antioxidant activity"/>
    <property type="evidence" value="ECO:0007669"/>
    <property type="project" value="InterPro"/>
</dbReference>
<proteinExistence type="predicted"/>
<accession>A0A2Z2NP51</accession>
<name>A0A2Z2NP51_9GAMM</name>
<evidence type="ECO:0000313" key="2">
    <source>
        <dbReference type="EMBL" id="ASJ73033.1"/>
    </source>
</evidence>
<dbReference type="InterPro" id="IPR000866">
    <property type="entry name" value="AhpC/TSA"/>
</dbReference>
<dbReference type="AlphaFoldDB" id="A0A2Z2NP51"/>
<dbReference type="InterPro" id="IPR036249">
    <property type="entry name" value="Thioredoxin-like_sf"/>
</dbReference>
<dbReference type="OrthoDB" id="9809746at2"/>
<keyword evidence="3" id="KW-1185">Reference proteome</keyword>
<dbReference type="SUPFAM" id="SSF52833">
    <property type="entry name" value="Thioredoxin-like"/>
    <property type="match status" value="1"/>
</dbReference>
<dbReference type="KEGG" id="gai:IMCC3135_14740"/>
<dbReference type="Proteomes" id="UP000250079">
    <property type="component" value="Chromosome"/>
</dbReference>
<feature type="domain" description="Thioredoxin" evidence="1">
    <location>
        <begin position="8"/>
        <end position="165"/>
    </location>
</feature>
<evidence type="ECO:0000313" key="3">
    <source>
        <dbReference type="Proteomes" id="UP000250079"/>
    </source>
</evidence>
<dbReference type="Gene3D" id="3.40.30.10">
    <property type="entry name" value="Glutaredoxin"/>
    <property type="match status" value="1"/>
</dbReference>
<dbReference type="PROSITE" id="PS51352">
    <property type="entry name" value="THIOREDOXIN_2"/>
    <property type="match status" value="1"/>
</dbReference>
<dbReference type="InterPro" id="IPR013766">
    <property type="entry name" value="Thioredoxin_domain"/>
</dbReference>
<gene>
    <name evidence="2" type="ORF">IMCC3135_14740</name>
</gene>
<organism evidence="2 3">
    <name type="scientific">Granulosicoccus antarcticus IMCC3135</name>
    <dbReference type="NCBI Taxonomy" id="1192854"/>
    <lineage>
        <taxon>Bacteria</taxon>
        <taxon>Pseudomonadati</taxon>
        <taxon>Pseudomonadota</taxon>
        <taxon>Gammaproteobacteria</taxon>
        <taxon>Chromatiales</taxon>
        <taxon>Granulosicoccaceae</taxon>
        <taxon>Granulosicoccus</taxon>
    </lineage>
</organism>
<dbReference type="EMBL" id="CP018632">
    <property type="protein sequence ID" value="ASJ73033.1"/>
    <property type="molecule type" value="Genomic_DNA"/>
</dbReference>
<sequence>MSALTPKPVVGQPIPEFTFDLVGGGSMTVGKPIDDWMLLVIYRGKHCPRCKRYLNTLETMQAQFTEAGIKVVALSADTQERATMDVGEFGWTFPVGYGLSEADMRRLGVYITEPLSPDEAPARFSEPGIFCLRPDAEIQIVTISNGPAARPDLAELLDGMKFNITNNRPTRGTVV</sequence>
<protein>
    <recommendedName>
        <fullName evidence="1">Thioredoxin domain-containing protein</fullName>
    </recommendedName>
</protein>
<dbReference type="Pfam" id="PF00578">
    <property type="entry name" value="AhpC-TSA"/>
    <property type="match status" value="1"/>
</dbReference>